<dbReference type="CDD" id="cd01948">
    <property type="entry name" value="EAL"/>
    <property type="match status" value="1"/>
</dbReference>
<dbReference type="SMART" id="SM00052">
    <property type="entry name" value="EAL"/>
    <property type="match status" value="1"/>
</dbReference>
<dbReference type="PANTHER" id="PTHR33121:SF70">
    <property type="entry name" value="SIGNALING PROTEIN YKOW"/>
    <property type="match status" value="1"/>
</dbReference>
<evidence type="ECO:0000313" key="4">
    <source>
        <dbReference type="Proteomes" id="UP000484381"/>
    </source>
</evidence>
<name>A0A7X1NI89_9BURK</name>
<dbReference type="Proteomes" id="UP000484381">
    <property type="component" value="Unassembled WGS sequence"/>
</dbReference>
<dbReference type="RefSeq" id="WP_152766364.1">
    <property type="nucleotide sequence ID" value="NZ_WHNP01000055.1"/>
</dbReference>
<dbReference type="InterPro" id="IPR035919">
    <property type="entry name" value="EAL_sf"/>
</dbReference>
<dbReference type="GO" id="GO:0071111">
    <property type="term" value="F:cyclic-guanylate-specific phosphodiesterase activity"/>
    <property type="evidence" value="ECO:0007669"/>
    <property type="project" value="InterPro"/>
</dbReference>
<sequence length="268" mass="29060">MHGQAEVFREPYRTDPHAHANESLTENDLPSISAWYQPKFELATGKITGVEALARVMDPVHGASSAAGLLEGATPTALQKLTYSILSQALAAQRDWAATGYPLIVSINVPASMLGERTAREHLLRMVRESGAAPEHIVLEIVETGSADDNAALPDATEELRTYGFGIAIDDFGIGHSSLLRLMQCHFTELKIDRAFVQHAENDTRTRAALDACVLLGKRLGLHITAEGVETAADIERVSTAGCDFVQGFAISRALPQQALMDFLSRRQ</sequence>
<feature type="region of interest" description="Disordered" evidence="1">
    <location>
        <begin position="1"/>
        <end position="24"/>
    </location>
</feature>
<feature type="compositionally biased region" description="Basic and acidic residues" evidence="1">
    <location>
        <begin position="7"/>
        <end position="20"/>
    </location>
</feature>
<dbReference type="EMBL" id="WHNP01000055">
    <property type="protein sequence ID" value="MPW22013.1"/>
    <property type="molecule type" value="Genomic_DNA"/>
</dbReference>
<proteinExistence type="predicted"/>
<evidence type="ECO:0000256" key="1">
    <source>
        <dbReference type="SAM" id="MobiDB-lite"/>
    </source>
</evidence>
<dbReference type="PROSITE" id="PS50883">
    <property type="entry name" value="EAL"/>
    <property type="match status" value="1"/>
</dbReference>
<dbReference type="InterPro" id="IPR001633">
    <property type="entry name" value="EAL_dom"/>
</dbReference>
<organism evidence="3 4">
    <name type="scientific">Paraburkholderia franconis</name>
    <dbReference type="NCBI Taxonomy" id="2654983"/>
    <lineage>
        <taxon>Bacteria</taxon>
        <taxon>Pseudomonadati</taxon>
        <taxon>Pseudomonadota</taxon>
        <taxon>Betaproteobacteria</taxon>
        <taxon>Burkholderiales</taxon>
        <taxon>Burkholderiaceae</taxon>
        <taxon>Paraburkholderia</taxon>
    </lineage>
</organism>
<protein>
    <submittedName>
        <fullName evidence="3">EAL domain-containing protein</fullName>
    </submittedName>
</protein>
<evidence type="ECO:0000259" key="2">
    <source>
        <dbReference type="PROSITE" id="PS50883"/>
    </source>
</evidence>
<keyword evidence="4" id="KW-1185">Reference proteome</keyword>
<gene>
    <name evidence="3" type="ORF">GCT13_35490</name>
</gene>
<accession>A0A7X1NI89</accession>
<dbReference type="Gene3D" id="3.20.20.450">
    <property type="entry name" value="EAL domain"/>
    <property type="match status" value="1"/>
</dbReference>
<reference evidence="3 4" key="1">
    <citation type="submission" date="2019-10" db="EMBL/GenBank/DDBJ databases">
        <title>Paraburkholderia sp. isolated from nodules of Mimosa pudica from Brazilian Atlantic Forest soils.</title>
        <authorList>
            <person name="Paulitsch F."/>
            <person name="Hungria M."/>
            <person name="Dall'Agnol R."/>
        </authorList>
    </citation>
    <scope>NUCLEOTIDE SEQUENCE [LARGE SCALE GENOMIC DNA]</scope>
    <source>
        <strain evidence="3 4">CNPSo 3157</strain>
    </source>
</reference>
<dbReference type="Pfam" id="PF00563">
    <property type="entry name" value="EAL"/>
    <property type="match status" value="1"/>
</dbReference>
<dbReference type="InterPro" id="IPR050706">
    <property type="entry name" value="Cyclic-di-GMP_PDE-like"/>
</dbReference>
<comment type="caution">
    <text evidence="3">The sequence shown here is derived from an EMBL/GenBank/DDBJ whole genome shotgun (WGS) entry which is preliminary data.</text>
</comment>
<evidence type="ECO:0000313" key="3">
    <source>
        <dbReference type="EMBL" id="MPW22013.1"/>
    </source>
</evidence>
<dbReference type="PANTHER" id="PTHR33121">
    <property type="entry name" value="CYCLIC DI-GMP PHOSPHODIESTERASE PDEF"/>
    <property type="match status" value="1"/>
</dbReference>
<dbReference type="SUPFAM" id="SSF141868">
    <property type="entry name" value="EAL domain-like"/>
    <property type="match status" value="1"/>
</dbReference>
<feature type="domain" description="EAL" evidence="2">
    <location>
        <begin position="13"/>
        <end position="268"/>
    </location>
</feature>
<dbReference type="AlphaFoldDB" id="A0A7X1NI89"/>